<dbReference type="STRING" id="78410.A0A0N8H558"/>
<feature type="region of interest" description="Disordered" evidence="2">
    <location>
        <begin position="701"/>
        <end position="784"/>
    </location>
</feature>
<keyword evidence="1" id="KW-0539">Nucleus</keyword>
<comment type="caution">
    <text evidence="3">The sequence shown here is derived from an EMBL/GenBank/DDBJ whole genome shotgun (WGS) entry which is preliminary data.</text>
</comment>
<dbReference type="AlphaFoldDB" id="A0A0N8H558"/>
<feature type="region of interest" description="Disordered" evidence="2">
    <location>
        <begin position="1"/>
        <end position="52"/>
    </location>
</feature>
<name>A0A0N8H558_9HYPO</name>
<protein>
    <recommendedName>
        <fullName evidence="5">Zn(2)-C6 fungal-type domain-containing protein</fullName>
    </recommendedName>
</protein>
<proteinExistence type="predicted"/>
<reference evidence="3 4" key="1">
    <citation type="submission" date="2015-09" db="EMBL/GenBank/DDBJ databases">
        <title>Draft genome of a European isolate of the apple canker pathogen Neonectria ditissima.</title>
        <authorList>
            <person name="Gomez-Cortecero A."/>
            <person name="Harrison R.J."/>
            <person name="Armitage A.D."/>
        </authorList>
    </citation>
    <scope>NUCLEOTIDE SEQUENCE [LARGE SCALE GENOMIC DNA]</scope>
    <source>
        <strain evidence="3 4">R09/05</strain>
    </source>
</reference>
<dbReference type="OrthoDB" id="3474066at2759"/>
<feature type="compositionally biased region" description="Low complexity" evidence="2">
    <location>
        <begin position="1"/>
        <end position="13"/>
    </location>
</feature>
<organism evidence="3 4">
    <name type="scientific">Neonectria ditissima</name>
    <dbReference type="NCBI Taxonomy" id="78410"/>
    <lineage>
        <taxon>Eukaryota</taxon>
        <taxon>Fungi</taxon>
        <taxon>Dikarya</taxon>
        <taxon>Ascomycota</taxon>
        <taxon>Pezizomycotina</taxon>
        <taxon>Sordariomycetes</taxon>
        <taxon>Hypocreomycetidae</taxon>
        <taxon>Hypocreales</taxon>
        <taxon>Nectriaceae</taxon>
        <taxon>Neonectria</taxon>
    </lineage>
</organism>
<evidence type="ECO:0000313" key="3">
    <source>
        <dbReference type="EMBL" id="KPM35252.1"/>
    </source>
</evidence>
<dbReference type="Proteomes" id="UP000050424">
    <property type="component" value="Unassembled WGS sequence"/>
</dbReference>
<dbReference type="GO" id="GO:0000981">
    <property type="term" value="F:DNA-binding transcription factor activity, RNA polymerase II-specific"/>
    <property type="evidence" value="ECO:0007669"/>
    <property type="project" value="InterPro"/>
</dbReference>
<feature type="compositionally biased region" description="Basic and acidic residues" evidence="2">
    <location>
        <begin position="701"/>
        <end position="716"/>
    </location>
</feature>
<dbReference type="PANTHER" id="PTHR35392:SF3">
    <property type="entry name" value="ZN(2)-C6 FUNGAL-TYPE DOMAIN-CONTAINING PROTEIN"/>
    <property type="match status" value="1"/>
</dbReference>
<dbReference type="InterPro" id="IPR001138">
    <property type="entry name" value="Zn2Cys6_DnaBD"/>
</dbReference>
<dbReference type="InterPro" id="IPR052973">
    <property type="entry name" value="Fungal_sec-metab_reg_TF"/>
</dbReference>
<evidence type="ECO:0000313" key="4">
    <source>
        <dbReference type="Proteomes" id="UP000050424"/>
    </source>
</evidence>
<evidence type="ECO:0000256" key="2">
    <source>
        <dbReference type="SAM" id="MobiDB-lite"/>
    </source>
</evidence>
<accession>A0A0N8H558</accession>
<keyword evidence="4" id="KW-1185">Reference proteome</keyword>
<dbReference type="CDD" id="cd00067">
    <property type="entry name" value="GAL4"/>
    <property type="match status" value="1"/>
</dbReference>
<gene>
    <name evidence="3" type="ORF">AK830_g11327</name>
</gene>
<feature type="compositionally biased region" description="Polar residues" evidence="2">
    <location>
        <begin position="28"/>
        <end position="37"/>
    </location>
</feature>
<dbReference type="PANTHER" id="PTHR35392">
    <property type="entry name" value="ZN(II)2CYS6 TRANSCRIPTION FACTOR (EUROFUNG)-RELATED-RELATED"/>
    <property type="match status" value="1"/>
</dbReference>
<sequence>MPQESGSSSSQASLEKFAAPVSYDQRHQSQYGTSSGWTEPGSSPVPSPGSPLAKRMADLSLLLCPCCGFGLRPQLDGYQQLPEAPPMVVEGLRNAYSAEKPPSMQIPSSEPYGSVNLEMSQQAAFAYAQTGLTSPPLTGFPLIPDQPTLAVPLVDGTSSGQHHGLPMTEYYVGQSLKQDPDISNQSMLPNDPTVSQDLSAMQYAPDLNLVVPSDMTQQAMVTVADMSQYGLEPTGQLDESLSQAMPPPPPNGWTNVSLLDQHANFDILLPNQRGGKRGPFKDLNLREQTAQTRKIGSCIRCRMQRIRCENNPEEEGGPCLTCKKVSSSRAGRFPCLRYKITDIRLYKPGQVPGFEWTRRWNNNISDPIQNWASEDLKTIYISDGLSNRCVEVQVRQFIPQSGDKLERTWDFKGTKKSVSIPPYALVKLDEVKKAYSEHIQESMREAFGNLLGTQESLLYQTYDRAWRIFRDPATPMDCLDLIGRTLMLWMSVRLSTRSSFIVGDETLGMPRDILDETSPNHGMIPLPPVLGAQLDLVLIHHIQTRLRRELLDRLQKMIQKNKQSTWLVTYLVTFILLHNTALITRHDAGYAKKHGMKRRFAREDKVKEYHLGANILLAHFHYCNKGIYPFSEGCKDQDLRTLAGLDEEKIQFVHATRAYAKQNADASSEAARLGWKTTPLFNEYPEGKVKVVVGVGTIRDQQDKPEGLEMPEQLKEEESETGANKATREGREEGEEEECLPHPSVRQRADGYGSGPCLWSASSGTHGLPMRMPGPAAAEGSFPF</sequence>
<dbReference type="EMBL" id="LKCW01000264">
    <property type="protein sequence ID" value="KPM35252.1"/>
    <property type="molecule type" value="Genomic_DNA"/>
</dbReference>
<dbReference type="GO" id="GO:0008270">
    <property type="term" value="F:zinc ion binding"/>
    <property type="evidence" value="ECO:0007669"/>
    <property type="project" value="InterPro"/>
</dbReference>
<evidence type="ECO:0008006" key="5">
    <source>
        <dbReference type="Google" id="ProtNLM"/>
    </source>
</evidence>
<evidence type="ECO:0000256" key="1">
    <source>
        <dbReference type="ARBA" id="ARBA00023242"/>
    </source>
</evidence>